<keyword evidence="4" id="KW-0862">Zinc</keyword>
<feature type="coiled-coil region" evidence="6">
    <location>
        <begin position="301"/>
        <end position="340"/>
    </location>
</feature>
<evidence type="ECO:0000256" key="5">
    <source>
        <dbReference type="ARBA" id="ARBA00023242"/>
    </source>
</evidence>
<evidence type="ECO:0000313" key="9">
    <source>
        <dbReference type="EMBL" id="CAJ1934204.1"/>
    </source>
</evidence>
<comment type="subcellular location">
    <subcellularLocation>
        <location evidence="1">Nucleus</location>
    </subcellularLocation>
</comment>
<dbReference type="Proteomes" id="UP001295423">
    <property type="component" value="Unassembled WGS sequence"/>
</dbReference>
<protein>
    <recommendedName>
        <fullName evidence="8">Matrin-type domain-containing protein</fullName>
    </recommendedName>
</protein>
<dbReference type="PROSITE" id="PS50171">
    <property type="entry name" value="ZF_MATRIN"/>
    <property type="match status" value="1"/>
</dbReference>
<dbReference type="EMBL" id="CAKOGP040000335">
    <property type="protein sequence ID" value="CAJ1934204.1"/>
    <property type="molecule type" value="Genomic_DNA"/>
</dbReference>
<dbReference type="InterPro" id="IPR013085">
    <property type="entry name" value="U1-CZ_Znf_C2H2"/>
</dbReference>
<dbReference type="SMART" id="SM00451">
    <property type="entry name" value="ZnF_U1"/>
    <property type="match status" value="1"/>
</dbReference>
<feature type="compositionally biased region" description="Basic and acidic residues" evidence="7">
    <location>
        <begin position="44"/>
        <end position="59"/>
    </location>
</feature>
<dbReference type="AlphaFoldDB" id="A0AAD2CGC6"/>
<evidence type="ECO:0000256" key="3">
    <source>
        <dbReference type="ARBA" id="ARBA00022771"/>
    </source>
</evidence>
<evidence type="ECO:0000256" key="2">
    <source>
        <dbReference type="ARBA" id="ARBA00022723"/>
    </source>
</evidence>
<dbReference type="GO" id="GO:0071011">
    <property type="term" value="C:precatalytic spliceosome"/>
    <property type="evidence" value="ECO:0007669"/>
    <property type="project" value="TreeGrafter"/>
</dbReference>
<feature type="region of interest" description="Disordered" evidence="7">
    <location>
        <begin position="97"/>
        <end position="156"/>
    </location>
</feature>
<organism evidence="9 10">
    <name type="scientific">Cylindrotheca closterium</name>
    <dbReference type="NCBI Taxonomy" id="2856"/>
    <lineage>
        <taxon>Eukaryota</taxon>
        <taxon>Sar</taxon>
        <taxon>Stramenopiles</taxon>
        <taxon>Ochrophyta</taxon>
        <taxon>Bacillariophyta</taxon>
        <taxon>Bacillariophyceae</taxon>
        <taxon>Bacillariophycidae</taxon>
        <taxon>Bacillariales</taxon>
        <taxon>Bacillariaceae</taxon>
        <taxon>Cylindrotheca</taxon>
    </lineage>
</organism>
<keyword evidence="2" id="KW-0479">Metal-binding</keyword>
<feature type="domain" description="Matrin-type" evidence="8">
    <location>
        <begin position="17"/>
        <end position="48"/>
    </location>
</feature>
<evidence type="ECO:0000256" key="4">
    <source>
        <dbReference type="ARBA" id="ARBA00022833"/>
    </source>
</evidence>
<keyword evidence="3" id="KW-0863">Zinc-finger</keyword>
<dbReference type="InterPro" id="IPR000690">
    <property type="entry name" value="Matrin/U1-C_Znf_C2H2"/>
</dbReference>
<feature type="compositionally biased region" description="Basic residues" evidence="7">
    <location>
        <begin position="385"/>
        <end position="397"/>
    </location>
</feature>
<evidence type="ECO:0000313" key="10">
    <source>
        <dbReference type="Proteomes" id="UP001295423"/>
    </source>
</evidence>
<name>A0AAD2CGC6_9STRA</name>
<dbReference type="PANTHER" id="PTHR13173">
    <property type="entry name" value="WW DOMAIN BINDING PROTEIN 4"/>
    <property type="match status" value="1"/>
</dbReference>
<keyword evidence="5" id="KW-0539">Nucleus</keyword>
<evidence type="ECO:0000256" key="6">
    <source>
        <dbReference type="SAM" id="Coils"/>
    </source>
</evidence>
<comment type="caution">
    <text evidence="9">The sequence shown here is derived from an EMBL/GenBank/DDBJ whole genome shotgun (WGS) entry which is preliminary data.</text>
</comment>
<evidence type="ECO:0000256" key="7">
    <source>
        <dbReference type="SAM" id="MobiDB-lite"/>
    </source>
</evidence>
<dbReference type="Gene3D" id="3.30.160.60">
    <property type="entry name" value="Classic Zinc Finger"/>
    <property type="match status" value="1"/>
</dbReference>
<dbReference type="Pfam" id="PF06220">
    <property type="entry name" value="zf-U1"/>
    <property type="match status" value="1"/>
</dbReference>
<proteinExistence type="predicted"/>
<keyword evidence="10" id="KW-1185">Reference proteome</keyword>
<dbReference type="GO" id="GO:0003723">
    <property type="term" value="F:RNA binding"/>
    <property type="evidence" value="ECO:0007669"/>
    <property type="project" value="TreeGrafter"/>
</dbReference>
<dbReference type="GO" id="GO:0000398">
    <property type="term" value="P:mRNA splicing, via spliceosome"/>
    <property type="evidence" value="ECO:0007669"/>
    <property type="project" value="InterPro"/>
</dbReference>
<evidence type="ECO:0000259" key="8">
    <source>
        <dbReference type="PROSITE" id="PS50171"/>
    </source>
</evidence>
<accession>A0AAD2CGC6</accession>
<feature type="compositionally biased region" description="Basic and acidic residues" evidence="7">
    <location>
        <begin position="118"/>
        <end position="136"/>
    </location>
</feature>
<feature type="region of interest" description="Disordered" evidence="7">
    <location>
        <begin position="383"/>
        <end position="403"/>
    </location>
</feature>
<dbReference type="InterPro" id="IPR003604">
    <property type="entry name" value="Matrin/U1-like-C_Znf_C2H2"/>
</dbReference>
<evidence type="ECO:0000256" key="1">
    <source>
        <dbReference type="ARBA" id="ARBA00004123"/>
    </source>
</evidence>
<keyword evidence="6" id="KW-0175">Coiled coil</keyword>
<reference evidence="9" key="1">
    <citation type="submission" date="2023-08" db="EMBL/GenBank/DDBJ databases">
        <authorList>
            <person name="Audoor S."/>
            <person name="Bilcke G."/>
        </authorList>
    </citation>
    <scope>NUCLEOTIDE SEQUENCE</scope>
</reference>
<dbReference type="InterPro" id="IPR040023">
    <property type="entry name" value="WBP4"/>
</dbReference>
<gene>
    <name evidence="9" type="ORF">CYCCA115_LOCUS3639</name>
</gene>
<sequence length="403" mass="46152">MTSNQKKREPWRSETRYCCAACNVWMDNNRASIMTHENGRKHKEAVSKGLEQKRQDRMKEERDLQFLQSSLQKMERAALQSHLQHDTALLVNDLSVARPPNDEKQSSQFRAPPPATKGKKEWNSRKRQRSEGKQDDGNVEAEQVVPQRRKITGNEGSYKLDDKTYLEGPTYSEILEEDMPIEIWTGPIASLEEKRLIDRQAHWKKGIITTIRKNAQKMKIHIAYLSSLESNEETTELNVSVNRIRLLLGSDEKIPETLEEARLLAMGGEEINVEQQQSKEIVEETGFSSWSTVAIKRSTVRHEHKEERNRLREDRKRAALEKEAQEKEAEMRQMEAAKVANADDSALGAFDALGTGDYRGFQIHQEAEVTLADTAKRLANGSVAFKKKKKKPSKRSIRQTSAD</sequence>
<feature type="region of interest" description="Disordered" evidence="7">
    <location>
        <begin position="36"/>
        <end position="59"/>
    </location>
</feature>
<dbReference type="PANTHER" id="PTHR13173:SF10">
    <property type="entry name" value="WW DOMAIN-BINDING PROTEIN 4"/>
    <property type="match status" value="1"/>
</dbReference>
<dbReference type="GO" id="GO:0008270">
    <property type="term" value="F:zinc ion binding"/>
    <property type="evidence" value="ECO:0007669"/>
    <property type="project" value="UniProtKB-KW"/>
</dbReference>